<dbReference type="GO" id="GO:1905786">
    <property type="term" value="P:positive regulation of anaphase-promoting complex-dependent catabolic process"/>
    <property type="evidence" value="ECO:0007669"/>
    <property type="project" value="TreeGrafter"/>
</dbReference>
<dbReference type="Gene3D" id="2.130.10.10">
    <property type="entry name" value="YVTN repeat-like/Quinoprotein amine dehydrogenase"/>
    <property type="match status" value="2"/>
</dbReference>
<reference evidence="3 4" key="1">
    <citation type="submission" date="2020-10" db="EMBL/GenBank/DDBJ databases">
        <title>Plant Genome Project.</title>
        <authorList>
            <person name="Zhang R.-G."/>
        </authorList>
    </citation>
    <scope>NUCLEOTIDE SEQUENCE [LARGE SCALE GENOMIC DNA]</scope>
    <source>
        <strain evidence="3">FAFU-HL-1</strain>
        <tissue evidence="3">Leaf</tissue>
    </source>
</reference>
<dbReference type="OrthoDB" id="10263272at2759"/>
<accession>A0A835K7J2</accession>
<evidence type="ECO:0000256" key="2">
    <source>
        <dbReference type="ARBA" id="ARBA00022737"/>
    </source>
</evidence>
<gene>
    <name evidence="3" type="ORF">SADUNF_Sadunf06G0156200</name>
</gene>
<keyword evidence="1" id="KW-0853">WD repeat</keyword>
<keyword evidence="4" id="KW-1185">Reference proteome</keyword>
<dbReference type="EMBL" id="JADGMS010000006">
    <property type="protein sequence ID" value="KAF9680771.1"/>
    <property type="molecule type" value="Genomic_DNA"/>
</dbReference>
<dbReference type="InterPro" id="IPR036322">
    <property type="entry name" value="WD40_repeat_dom_sf"/>
</dbReference>
<dbReference type="SUPFAM" id="SSF50978">
    <property type="entry name" value="WD40 repeat-like"/>
    <property type="match status" value="1"/>
</dbReference>
<dbReference type="AlphaFoldDB" id="A0A835K7J2"/>
<sequence length="190" mass="21316">MNSSRILAFKNRPPSQVDPIPFDNVLSIALGRTVFLWNVSNGSISELVTVDEGDGPVTSVSWASEGHTDLMLRTLRGHRLRINSLAWNNHMLTIGGMGVKVMNNDVRIREHIVGTYRGHQQEFNGLLEFNDLLASQASKPHSKCESAFCALEWNKHEQELLSSHGFEENQIILWKYSSMVKMAELSGHTS</sequence>
<name>A0A835K7J2_9ROSI</name>
<dbReference type="GO" id="GO:0031145">
    <property type="term" value="P:anaphase-promoting complex-dependent catabolic process"/>
    <property type="evidence" value="ECO:0007669"/>
    <property type="project" value="TreeGrafter"/>
</dbReference>
<dbReference type="GO" id="GO:1990757">
    <property type="term" value="F:ubiquitin ligase activator activity"/>
    <property type="evidence" value="ECO:0007669"/>
    <property type="project" value="TreeGrafter"/>
</dbReference>
<dbReference type="InterPro" id="IPR033010">
    <property type="entry name" value="Cdc20/Fizzy"/>
</dbReference>
<dbReference type="Proteomes" id="UP000657918">
    <property type="component" value="Unassembled WGS sequence"/>
</dbReference>
<evidence type="ECO:0000313" key="3">
    <source>
        <dbReference type="EMBL" id="KAF9680771.1"/>
    </source>
</evidence>
<protein>
    <submittedName>
        <fullName evidence="3">Uncharacterized protein</fullName>
    </submittedName>
</protein>
<dbReference type="InterPro" id="IPR015943">
    <property type="entry name" value="WD40/YVTN_repeat-like_dom_sf"/>
</dbReference>
<dbReference type="GO" id="GO:0010997">
    <property type="term" value="F:anaphase-promoting complex binding"/>
    <property type="evidence" value="ECO:0007669"/>
    <property type="project" value="InterPro"/>
</dbReference>
<organism evidence="3 4">
    <name type="scientific">Salix dunnii</name>
    <dbReference type="NCBI Taxonomy" id="1413687"/>
    <lineage>
        <taxon>Eukaryota</taxon>
        <taxon>Viridiplantae</taxon>
        <taxon>Streptophyta</taxon>
        <taxon>Embryophyta</taxon>
        <taxon>Tracheophyta</taxon>
        <taxon>Spermatophyta</taxon>
        <taxon>Magnoliopsida</taxon>
        <taxon>eudicotyledons</taxon>
        <taxon>Gunneridae</taxon>
        <taxon>Pentapetalae</taxon>
        <taxon>rosids</taxon>
        <taxon>fabids</taxon>
        <taxon>Malpighiales</taxon>
        <taxon>Salicaceae</taxon>
        <taxon>Saliceae</taxon>
        <taxon>Salix</taxon>
    </lineage>
</organism>
<dbReference type="GO" id="GO:0005680">
    <property type="term" value="C:anaphase-promoting complex"/>
    <property type="evidence" value="ECO:0007669"/>
    <property type="project" value="TreeGrafter"/>
</dbReference>
<comment type="caution">
    <text evidence="3">The sequence shown here is derived from an EMBL/GenBank/DDBJ whole genome shotgun (WGS) entry which is preliminary data.</text>
</comment>
<proteinExistence type="predicted"/>
<dbReference type="PANTHER" id="PTHR19918">
    <property type="entry name" value="CELL DIVISION CYCLE 20 CDC20 FIZZY -RELATED"/>
    <property type="match status" value="1"/>
</dbReference>
<dbReference type="PANTHER" id="PTHR19918:SF56">
    <property type="entry name" value="ANAPHASE-PROMOTING COMPLEX SUBUNIT 4-LIKE WD40 DOMAIN-CONTAINING PROTEIN"/>
    <property type="match status" value="1"/>
</dbReference>
<evidence type="ECO:0000313" key="4">
    <source>
        <dbReference type="Proteomes" id="UP000657918"/>
    </source>
</evidence>
<evidence type="ECO:0000256" key="1">
    <source>
        <dbReference type="ARBA" id="ARBA00022574"/>
    </source>
</evidence>
<keyword evidence="2" id="KW-0677">Repeat</keyword>